<dbReference type="GO" id="GO:0005524">
    <property type="term" value="F:ATP binding"/>
    <property type="evidence" value="ECO:0007669"/>
    <property type="project" value="UniProtKB-KW"/>
</dbReference>
<dbReference type="GO" id="GO:0004641">
    <property type="term" value="F:phosphoribosylformylglycinamidine cyclo-ligase activity"/>
    <property type="evidence" value="ECO:0007669"/>
    <property type="project" value="UniProtKB-EC"/>
</dbReference>
<dbReference type="InterPro" id="IPR036676">
    <property type="entry name" value="PurM-like_C_sf"/>
</dbReference>
<dbReference type="OMA" id="TDWKEMY"/>
<dbReference type="SUPFAM" id="SSF56042">
    <property type="entry name" value="PurM C-terminal domain-like"/>
    <property type="match status" value="1"/>
</dbReference>
<protein>
    <recommendedName>
        <fullName evidence="2">phosphoribosylformylglycinamidine cyclo-ligase</fullName>
        <ecNumber evidence="2">6.3.3.1</ecNumber>
    </recommendedName>
</protein>
<evidence type="ECO:0000256" key="5">
    <source>
        <dbReference type="ARBA" id="ARBA00022840"/>
    </source>
</evidence>
<dbReference type="GO" id="GO:0005829">
    <property type="term" value="C:cytosol"/>
    <property type="evidence" value="ECO:0007669"/>
    <property type="project" value="TreeGrafter"/>
</dbReference>
<dbReference type="Pfam" id="PF02769">
    <property type="entry name" value="AIRS_C"/>
    <property type="match status" value="1"/>
</dbReference>
<dbReference type="Proteomes" id="UP000751190">
    <property type="component" value="Unassembled WGS sequence"/>
</dbReference>
<organism evidence="8 9">
    <name type="scientific">Diacronema lutheri</name>
    <name type="common">Unicellular marine alga</name>
    <name type="synonym">Monochrysis lutheri</name>
    <dbReference type="NCBI Taxonomy" id="2081491"/>
    <lineage>
        <taxon>Eukaryota</taxon>
        <taxon>Haptista</taxon>
        <taxon>Haptophyta</taxon>
        <taxon>Pavlovophyceae</taxon>
        <taxon>Pavlovales</taxon>
        <taxon>Pavlovaceae</taxon>
        <taxon>Diacronema</taxon>
    </lineage>
</organism>
<gene>
    <name evidence="8" type="ORF">KFE25_010374</name>
</gene>
<reference evidence="8" key="1">
    <citation type="submission" date="2021-05" db="EMBL/GenBank/DDBJ databases">
        <title>The genome of the haptophyte Pavlova lutheri (Diacronema luteri, Pavlovales) - a model for lipid biosynthesis in eukaryotic algae.</title>
        <authorList>
            <person name="Hulatt C.J."/>
            <person name="Posewitz M.C."/>
        </authorList>
    </citation>
    <scope>NUCLEOTIDE SEQUENCE</scope>
    <source>
        <strain evidence="8">NIVA-4/92</strain>
    </source>
</reference>
<evidence type="ECO:0000313" key="9">
    <source>
        <dbReference type="Proteomes" id="UP000751190"/>
    </source>
</evidence>
<dbReference type="InterPro" id="IPR036921">
    <property type="entry name" value="PurM-like_N_sf"/>
</dbReference>
<dbReference type="GO" id="GO:0004637">
    <property type="term" value="F:phosphoribosylamine-glycine ligase activity"/>
    <property type="evidence" value="ECO:0007669"/>
    <property type="project" value="TreeGrafter"/>
</dbReference>
<dbReference type="AlphaFoldDB" id="A0A8J6C776"/>
<evidence type="ECO:0000256" key="2">
    <source>
        <dbReference type="ARBA" id="ARBA00013047"/>
    </source>
</evidence>
<dbReference type="EMBL" id="JAGTXO010000020">
    <property type="protein sequence ID" value="KAG8462549.1"/>
    <property type="molecule type" value="Genomic_DNA"/>
</dbReference>
<dbReference type="GO" id="GO:0046084">
    <property type="term" value="P:adenine biosynthetic process"/>
    <property type="evidence" value="ECO:0007669"/>
    <property type="project" value="TreeGrafter"/>
</dbReference>
<dbReference type="Gene3D" id="3.30.1330.10">
    <property type="entry name" value="PurM-like, N-terminal domain"/>
    <property type="match status" value="1"/>
</dbReference>
<feature type="domain" description="PurM-like C-terminal" evidence="7">
    <location>
        <begin position="184"/>
        <end position="383"/>
    </location>
</feature>
<name>A0A8J6C776_DIALT</name>
<keyword evidence="5" id="KW-0067">ATP-binding</keyword>
<dbReference type="UniPathway" id="UPA00074">
    <property type="reaction ID" value="UER00129"/>
</dbReference>
<dbReference type="PANTHER" id="PTHR10520">
    <property type="entry name" value="TRIFUNCTIONAL PURINE BIOSYNTHETIC PROTEIN ADENOSINE-3-RELATED"/>
    <property type="match status" value="1"/>
</dbReference>
<dbReference type="InterPro" id="IPR016188">
    <property type="entry name" value="PurM-like_N"/>
</dbReference>
<accession>A0A8J6C776</accession>
<evidence type="ECO:0000259" key="6">
    <source>
        <dbReference type="Pfam" id="PF00586"/>
    </source>
</evidence>
<evidence type="ECO:0000313" key="8">
    <source>
        <dbReference type="EMBL" id="KAG8462549.1"/>
    </source>
</evidence>
<keyword evidence="3" id="KW-0436">Ligase</keyword>
<dbReference type="EC" id="6.3.3.1" evidence="2"/>
<evidence type="ECO:0000256" key="1">
    <source>
        <dbReference type="ARBA" id="ARBA00004686"/>
    </source>
</evidence>
<comment type="pathway">
    <text evidence="1">Purine metabolism; IMP biosynthesis via de novo pathway; 5-amino-1-(5-phospho-D-ribosyl)imidazole from N(2)-formyl-N(1)-(5-phospho-D-ribosyl)glycinamide: step 2/2.</text>
</comment>
<keyword evidence="4" id="KW-0547">Nucleotide-binding</keyword>
<evidence type="ECO:0000259" key="7">
    <source>
        <dbReference type="Pfam" id="PF02769"/>
    </source>
</evidence>
<sequence>MTDERHDERYQQRGVSAGKSEVHAAIDHQDGGLFPGAFCKIVPDLLTGSTEHALVIHADGAGTKSALAYLGWKEGMGESVWPGIAQDSLVMNLDDLACVGCLGPFLISNTIGRNAKRIPGATIAGIVNGYQALCEKLTQLGIPCVMTGGETADVGDLVRTLIVDSTITARLRVDEVIDAARMAPGDVIVGFSSTGQATWEDVPNAGMGSNGLTSARHELLGADYRAKYPETYAPEVPSELVYCGKFGVHDKLPGDSSFTVGQAILSPTRTYLPLIRALLEAIPREHVHGLVHCSGGGQSKIVKFGQPGNKYVKSSPLPVPPLFAALKEATGQSWAECYSVYNMGCRLEAVLPAQYAQAAIDVAAKCGIHAQIVGRVESTGSDAREVVVTTPDGDVTYR</sequence>
<dbReference type="Pfam" id="PF00586">
    <property type="entry name" value="AIRS"/>
    <property type="match status" value="1"/>
</dbReference>
<dbReference type="PANTHER" id="PTHR10520:SF12">
    <property type="entry name" value="TRIFUNCTIONAL PURINE BIOSYNTHETIC PROTEIN ADENOSINE-3"/>
    <property type="match status" value="1"/>
</dbReference>
<dbReference type="InterPro" id="IPR010918">
    <property type="entry name" value="PurM-like_C_dom"/>
</dbReference>
<dbReference type="InterPro" id="IPR004733">
    <property type="entry name" value="PurM_cligase"/>
</dbReference>
<dbReference type="Gene3D" id="3.90.650.10">
    <property type="entry name" value="PurM-like C-terminal domain"/>
    <property type="match status" value="1"/>
</dbReference>
<dbReference type="SUPFAM" id="SSF55326">
    <property type="entry name" value="PurM N-terminal domain-like"/>
    <property type="match status" value="1"/>
</dbReference>
<keyword evidence="9" id="KW-1185">Reference proteome</keyword>
<dbReference type="OrthoDB" id="2018833at2759"/>
<feature type="domain" description="PurM-like N-terminal" evidence="6">
    <location>
        <begin position="49"/>
        <end position="168"/>
    </location>
</feature>
<proteinExistence type="predicted"/>
<dbReference type="GO" id="GO:0006189">
    <property type="term" value="P:'de novo' IMP biosynthetic process"/>
    <property type="evidence" value="ECO:0007669"/>
    <property type="project" value="UniProtKB-UniPathway"/>
</dbReference>
<evidence type="ECO:0000256" key="3">
    <source>
        <dbReference type="ARBA" id="ARBA00022598"/>
    </source>
</evidence>
<comment type="caution">
    <text evidence="8">The sequence shown here is derived from an EMBL/GenBank/DDBJ whole genome shotgun (WGS) entry which is preliminary data.</text>
</comment>
<evidence type="ECO:0000256" key="4">
    <source>
        <dbReference type="ARBA" id="ARBA00022741"/>
    </source>
</evidence>